<accession>A0ABR9ALI8</accession>
<dbReference type="SUPFAM" id="SSF53335">
    <property type="entry name" value="S-adenosyl-L-methionine-dependent methyltransferases"/>
    <property type="match status" value="1"/>
</dbReference>
<dbReference type="Gene3D" id="3.40.50.150">
    <property type="entry name" value="Vaccinia Virus protein VP39"/>
    <property type="match status" value="1"/>
</dbReference>
<comment type="caution">
    <text evidence="2">The sequence shown here is derived from an EMBL/GenBank/DDBJ whole genome shotgun (WGS) entry which is preliminary data.</text>
</comment>
<organism evidence="2 3">
    <name type="scientific">Echinicola arenosa</name>
    <dbReference type="NCBI Taxonomy" id="2774144"/>
    <lineage>
        <taxon>Bacteria</taxon>
        <taxon>Pseudomonadati</taxon>
        <taxon>Bacteroidota</taxon>
        <taxon>Cytophagia</taxon>
        <taxon>Cytophagales</taxon>
        <taxon>Cyclobacteriaceae</taxon>
        <taxon>Echinicola</taxon>
    </lineage>
</organism>
<dbReference type="NCBIfam" id="NF033855">
    <property type="entry name" value="tRNA_MNMC2"/>
    <property type="match status" value="1"/>
</dbReference>
<dbReference type="InterPro" id="IPR008471">
    <property type="entry name" value="MnmC-like_methylTransf"/>
</dbReference>
<dbReference type="Pfam" id="PF05430">
    <property type="entry name" value="Methyltransf_30"/>
    <property type="match status" value="1"/>
</dbReference>
<reference evidence="2 3" key="1">
    <citation type="submission" date="2020-09" db="EMBL/GenBank/DDBJ databases">
        <title>Echinicola sp. CAU 1574 isolated from sand of Sido Beach.</title>
        <authorList>
            <person name="Kim W."/>
        </authorList>
    </citation>
    <scope>NUCLEOTIDE SEQUENCE [LARGE SCALE GENOMIC DNA]</scope>
    <source>
        <strain evidence="2 3">CAU 1574</strain>
    </source>
</reference>
<evidence type="ECO:0000313" key="2">
    <source>
        <dbReference type="EMBL" id="MBD8489607.1"/>
    </source>
</evidence>
<name>A0ABR9ALI8_9BACT</name>
<feature type="domain" description="MnmC-like methyltransferase" evidence="1">
    <location>
        <begin position="144"/>
        <end position="226"/>
    </location>
</feature>
<protein>
    <submittedName>
        <fullName evidence="2">tRNA (5-methylaminomethyl-2-thiouridine)(34)-methyltransferase MnmD</fullName>
    </submittedName>
</protein>
<proteinExistence type="predicted"/>
<dbReference type="Proteomes" id="UP000647133">
    <property type="component" value="Unassembled WGS sequence"/>
</dbReference>
<keyword evidence="3" id="KW-1185">Reference proteome</keyword>
<dbReference type="PANTHER" id="PTHR39963:SF1">
    <property type="entry name" value="MNMC-LIKE METHYLTRANSFERASE DOMAIN-CONTAINING PROTEIN"/>
    <property type="match status" value="1"/>
</dbReference>
<gene>
    <name evidence="2" type="primary">mnmD</name>
    <name evidence="2" type="ORF">IFO69_12700</name>
</gene>
<evidence type="ECO:0000259" key="1">
    <source>
        <dbReference type="Pfam" id="PF05430"/>
    </source>
</evidence>
<evidence type="ECO:0000313" key="3">
    <source>
        <dbReference type="Proteomes" id="UP000647133"/>
    </source>
</evidence>
<dbReference type="InterPro" id="IPR047785">
    <property type="entry name" value="tRNA_MNMC2"/>
</dbReference>
<dbReference type="RefSeq" id="WP_192010499.1">
    <property type="nucleotide sequence ID" value="NZ_JACYTQ010000004.1"/>
</dbReference>
<dbReference type="PANTHER" id="PTHR39963">
    <property type="entry name" value="SLL0983 PROTEIN"/>
    <property type="match status" value="1"/>
</dbReference>
<sequence>MKREIKLIETEDGSHSLYVPDLNETYHSFHGAYRESIHVFFLYGLDHWFTHHPHQQPVRVFEVGFGTGLNAWLALVWAEQNKLPLLYHTIEPFPVPEDIYTQLNYTSIDEDLSHFQGQFHRLHKAPWNQGGALTEYFNMKKDQATLEEVQLYPTDVVFFDAFAPSKQPELWSKELLKKVVDALNPGGVFVTYCAKGQLKRDLTNLGLHVETLPGPPGKKEMVRATKI</sequence>
<dbReference type="EMBL" id="JACYTQ010000004">
    <property type="protein sequence ID" value="MBD8489607.1"/>
    <property type="molecule type" value="Genomic_DNA"/>
</dbReference>
<dbReference type="InterPro" id="IPR029063">
    <property type="entry name" value="SAM-dependent_MTases_sf"/>
</dbReference>